<evidence type="ECO:0000256" key="1">
    <source>
        <dbReference type="SAM" id="MobiDB-lite"/>
    </source>
</evidence>
<organism evidence="2 3">
    <name type="scientific">Halapricum desulfuricans</name>
    <dbReference type="NCBI Taxonomy" id="2841257"/>
    <lineage>
        <taxon>Archaea</taxon>
        <taxon>Methanobacteriati</taxon>
        <taxon>Methanobacteriota</taxon>
        <taxon>Stenosarchaea group</taxon>
        <taxon>Halobacteria</taxon>
        <taxon>Halobacteriales</taxon>
        <taxon>Haloarculaceae</taxon>
        <taxon>Halapricum</taxon>
    </lineage>
</organism>
<dbReference type="Proteomes" id="UP000662973">
    <property type="component" value="Chromosome"/>
</dbReference>
<reference evidence="2 3" key="1">
    <citation type="submission" date="2020-11" db="EMBL/GenBank/DDBJ databases">
        <title>Carbohydrate-dependent, anaerobic sulfur respiration: A novel catabolism in halophilic archaea.</title>
        <authorList>
            <person name="Sorokin D.Y."/>
            <person name="Messina E."/>
            <person name="Smedile F."/>
            <person name="La Cono V."/>
            <person name="Hallsworth J.E."/>
            <person name="Yakimov M.M."/>
        </authorList>
    </citation>
    <scope>NUCLEOTIDE SEQUENCE [LARGE SCALE GENOMIC DNA]</scope>
    <source>
        <strain evidence="2 3">HSR12-2</strain>
    </source>
</reference>
<dbReference type="KEGG" id="hds:HSR122_1969"/>
<protein>
    <submittedName>
        <fullName evidence="2">Uncharacterized protein</fullName>
    </submittedName>
</protein>
<keyword evidence="3" id="KW-1185">Reference proteome</keyword>
<accession>A0A897NA68</accession>
<evidence type="ECO:0000313" key="2">
    <source>
        <dbReference type="EMBL" id="QSG09354.1"/>
    </source>
</evidence>
<proteinExistence type="predicted"/>
<gene>
    <name evidence="2" type="ORF">HSR122_1969</name>
</gene>
<feature type="compositionally biased region" description="Polar residues" evidence="1">
    <location>
        <begin position="1"/>
        <end position="15"/>
    </location>
</feature>
<evidence type="ECO:0000313" key="3">
    <source>
        <dbReference type="Proteomes" id="UP000662973"/>
    </source>
</evidence>
<feature type="region of interest" description="Disordered" evidence="1">
    <location>
        <begin position="1"/>
        <end position="24"/>
    </location>
</feature>
<dbReference type="EMBL" id="CP064788">
    <property type="protein sequence ID" value="QSG09354.1"/>
    <property type="molecule type" value="Genomic_DNA"/>
</dbReference>
<dbReference type="AlphaFoldDB" id="A0A897NA68"/>
<sequence length="191" mass="21892">MSTEQTQITEHSSQMPFPLSRDRTDHPFGSVDEDIVYSANRFATKLGRQYNLNPTRQEQFKVGRLGEYIAATYFQTQVDRTIYPADQGDGGSDFTVHGRDIDVKTCWHGPRELSVDSDTLGNADDYLLAEYSNGIIRLLGIISAGRLRQIGQHSPYDERVHLRPEYLRHLPKKEITPEMIKQEQAGRLRRI</sequence>
<name>A0A897NA68_9EURY</name>